<reference evidence="10" key="2">
    <citation type="submission" date="2024-10" db="UniProtKB">
        <authorList>
            <consortium name="EnsemblProtists"/>
        </authorList>
    </citation>
    <scope>IDENTIFICATION</scope>
</reference>
<keyword evidence="2" id="KW-0479">Metal-binding</keyword>
<dbReference type="Pfam" id="PF00628">
    <property type="entry name" value="PHD"/>
    <property type="match status" value="1"/>
</dbReference>
<evidence type="ECO:0000256" key="1">
    <source>
        <dbReference type="ARBA" id="ARBA00007416"/>
    </source>
</evidence>
<dbReference type="PROSITE" id="PS01359">
    <property type="entry name" value="ZF_PHD_1"/>
    <property type="match status" value="1"/>
</dbReference>
<dbReference type="eggNOG" id="KOG1246">
    <property type="taxonomic scope" value="Eukaryota"/>
</dbReference>
<evidence type="ECO:0000313" key="10">
    <source>
        <dbReference type="EnsemblProtists" id="EOD18762"/>
    </source>
</evidence>
<dbReference type="PaxDb" id="2903-EOD18762"/>
<dbReference type="Pfam" id="PF09733">
    <property type="entry name" value="VEFS-Box"/>
    <property type="match status" value="1"/>
</dbReference>
<accession>A0A0D3J5H7</accession>
<dbReference type="SUPFAM" id="SSF57903">
    <property type="entry name" value="FYVE/PHD zinc finger"/>
    <property type="match status" value="1"/>
</dbReference>
<dbReference type="GO" id="GO:0008270">
    <property type="term" value="F:zinc ion binding"/>
    <property type="evidence" value="ECO:0007669"/>
    <property type="project" value="UniProtKB-KW"/>
</dbReference>
<keyword evidence="3 7" id="KW-0863">Zinc-finger</keyword>
<evidence type="ECO:0000259" key="9">
    <source>
        <dbReference type="PROSITE" id="PS50016"/>
    </source>
</evidence>
<dbReference type="PROSITE" id="PS50016">
    <property type="entry name" value="ZF_PHD_2"/>
    <property type="match status" value="1"/>
</dbReference>
<dbReference type="InterPro" id="IPR019135">
    <property type="entry name" value="Polycomb_protein_VEFS-Box"/>
</dbReference>
<dbReference type="CDD" id="cd21553">
    <property type="entry name" value="VEFS-box_EMF2-like"/>
    <property type="match status" value="1"/>
</dbReference>
<dbReference type="KEGG" id="ehx:EMIHUDRAFT_102271"/>
<dbReference type="InterPro" id="IPR001965">
    <property type="entry name" value="Znf_PHD"/>
</dbReference>
<evidence type="ECO:0000256" key="6">
    <source>
        <dbReference type="ARBA" id="ARBA00023163"/>
    </source>
</evidence>
<keyword evidence="4" id="KW-0862">Zinc</keyword>
<dbReference type="InterPro" id="IPR013083">
    <property type="entry name" value="Znf_RING/FYVE/PHD"/>
</dbReference>
<feature type="region of interest" description="Disordered" evidence="8">
    <location>
        <begin position="223"/>
        <end position="257"/>
    </location>
</feature>
<dbReference type="PANTHER" id="PTHR12618">
    <property type="entry name" value="PHD AND RING FINGER DOMAIN-CONTAINING PROTEIN 1"/>
    <property type="match status" value="1"/>
</dbReference>
<dbReference type="AlphaFoldDB" id="A0A0D3J5H7"/>
<reference evidence="11" key="1">
    <citation type="journal article" date="2013" name="Nature">
        <title>Pan genome of the phytoplankton Emiliania underpins its global distribution.</title>
        <authorList>
            <person name="Read B.A."/>
            <person name="Kegel J."/>
            <person name="Klute M.J."/>
            <person name="Kuo A."/>
            <person name="Lefebvre S.C."/>
            <person name="Maumus F."/>
            <person name="Mayer C."/>
            <person name="Miller J."/>
            <person name="Monier A."/>
            <person name="Salamov A."/>
            <person name="Young J."/>
            <person name="Aguilar M."/>
            <person name="Claverie J.M."/>
            <person name="Frickenhaus S."/>
            <person name="Gonzalez K."/>
            <person name="Herman E.K."/>
            <person name="Lin Y.C."/>
            <person name="Napier J."/>
            <person name="Ogata H."/>
            <person name="Sarno A.F."/>
            <person name="Shmutz J."/>
            <person name="Schroeder D."/>
            <person name="de Vargas C."/>
            <person name="Verret F."/>
            <person name="von Dassow P."/>
            <person name="Valentin K."/>
            <person name="Van de Peer Y."/>
            <person name="Wheeler G."/>
            <person name="Dacks J.B."/>
            <person name="Delwiche C.F."/>
            <person name="Dyhrman S.T."/>
            <person name="Glockner G."/>
            <person name="John U."/>
            <person name="Richards T."/>
            <person name="Worden A.Z."/>
            <person name="Zhang X."/>
            <person name="Grigoriev I.V."/>
            <person name="Allen A.E."/>
            <person name="Bidle K."/>
            <person name="Borodovsky M."/>
            <person name="Bowler C."/>
            <person name="Brownlee C."/>
            <person name="Cock J.M."/>
            <person name="Elias M."/>
            <person name="Gladyshev V.N."/>
            <person name="Groth M."/>
            <person name="Guda C."/>
            <person name="Hadaegh A."/>
            <person name="Iglesias-Rodriguez M.D."/>
            <person name="Jenkins J."/>
            <person name="Jones B.M."/>
            <person name="Lawson T."/>
            <person name="Leese F."/>
            <person name="Lindquist E."/>
            <person name="Lobanov A."/>
            <person name="Lomsadze A."/>
            <person name="Malik S.B."/>
            <person name="Marsh M.E."/>
            <person name="Mackinder L."/>
            <person name="Mock T."/>
            <person name="Mueller-Roeber B."/>
            <person name="Pagarete A."/>
            <person name="Parker M."/>
            <person name="Probert I."/>
            <person name="Quesneville H."/>
            <person name="Raines C."/>
            <person name="Rensing S.A."/>
            <person name="Riano-Pachon D.M."/>
            <person name="Richier S."/>
            <person name="Rokitta S."/>
            <person name="Shiraiwa Y."/>
            <person name="Soanes D.M."/>
            <person name="van der Giezen M."/>
            <person name="Wahlund T.M."/>
            <person name="Williams B."/>
            <person name="Wilson W."/>
            <person name="Wolfe G."/>
            <person name="Wurch L.L."/>
        </authorList>
    </citation>
    <scope>NUCLEOTIDE SEQUENCE</scope>
</reference>
<evidence type="ECO:0000256" key="7">
    <source>
        <dbReference type="PROSITE-ProRule" id="PRU00146"/>
    </source>
</evidence>
<comment type="similarity">
    <text evidence="1">Belongs to the VEFS (VRN2-EMF2-FIS2-SU(Z)12) family.</text>
</comment>
<proteinExistence type="inferred from homology"/>
<keyword evidence="5" id="KW-0805">Transcription regulation</keyword>
<dbReference type="InterPro" id="IPR011011">
    <property type="entry name" value="Znf_FYVE_PHD"/>
</dbReference>
<dbReference type="InterPro" id="IPR019787">
    <property type="entry name" value="Znf_PHD-finger"/>
</dbReference>
<sequence length="490" mass="53250">MAQQQAPPAAQAPIVVVVDEVQITSDAALVLAPGAQHVKDHTPCLSWTTVYDNAGAVTNYTLGQSDAKGAFLPRCRFSVDQQTGTLLDGNHVLNVLFNGAFWSRLLTALDAANLFATSMEKIGVLHCLVVTECLILTPRAMQRKRRTPKVGRRLAHHTPPFMAKRCSGDGVRLCGTPGCTLPDFHAGPCSNAASLGRRREHNIKLPYNEKAAQQLLRGEAAAIKASKREQRERKKQQRPVAAERPVSPPPPQQRLPSGLARFYHPLEWGVPLREGPVEADPVPPSWRHEAGAWQLEQAADRIRSRRGVGEAEAAFMDLWNGAVQRSERSRLVGDRCLPALCRAFAVQHAAELRGLAAPFRSHLEVLRQHNLLHPEDVRDCLVLSSPDAAAASPCARCSRPRHERHCPLHGVRRGAACWPTANGAGGTSMVSAADVLTIVGKECEVCGSPRDAERMLLCDGCNKGFHLGCLSPPLAAIPESDWFCAACSPR</sequence>
<evidence type="ECO:0000256" key="8">
    <source>
        <dbReference type="SAM" id="MobiDB-lite"/>
    </source>
</evidence>
<evidence type="ECO:0000256" key="3">
    <source>
        <dbReference type="ARBA" id="ARBA00022771"/>
    </source>
</evidence>
<name>A0A0D3J5H7_EMIH1</name>
<dbReference type="HOGENOM" id="CLU_557164_0_0_1"/>
<dbReference type="Gene3D" id="3.30.40.10">
    <property type="entry name" value="Zinc/RING finger domain, C3HC4 (zinc finger)"/>
    <property type="match status" value="1"/>
</dbReference>
<dbReference type="GeneID" id="17264293"/>
<evidence type="ECO:0000256" key="2">
    <source>
        <dbReference type="ARBA" id="ARBA00022723"/>
    </source>
</evidence>
<dbReference type="Proteomes" id="UP000013827">
    <property type="component" value="Unassembled WGS sequence"/>
</dbReference>
<evidence type="ECO:0000256" key="5">
    <source>
        <dbReference type="ARBA" id="ARBA00023015"/>
    </source>
</evidence>
<keyword evidence="11" id="KW-1185">Reference proteome</keyword>
<protein>
    <recommendedName>
        <fullName evidence="9">PHD-type domain-containing protein</fullName>
    </recommendedName>
</protein>
<organism evidence="10 11">
    <name type="scientific">Emiliania huxleyi (strain CCMP1516)</name>
    <dbReference type="NCBI Taxonomy" id="280463"/>
    <lineage>
        <taxon>Eukaryota</taxon>
        <taxon>Haptista</taxon>
        <taxon>Haptophyta</taxon>
        <taxon>Prymnesiophyceae</taxon>
        <taxon>Isochrysidales</taxon>
        <taxon>Noelaerhabdaceae</taxon>
        <taxon>Emiliania</taxon>
    </lineage>
</organism>
<feature type="domain" description="PHD-type" evidence="9">
    <location>
        <begin position="440"/>
        <end position="490"/>
    </location>
</feature>
<dbReference type="InterPro" id="IPR019786">
    <property type="entry name" value="Zinc_finger_PHD-type_CS"/>
</dbReference>
<keyword evidence="6" id="KW-0804">Transcription</keyword>
<dbReference type="SMART" id="SM00249">
    <property type="entry name" value="PHD"/>
    <property type="match status" value="1"/>
</dbReference>
<evidence type="ECO:0000256" key="4">
    <source>
        <dbReference type="ARBA" id="ARBA00022833"/>
    </source>
</evidence>
<dbReference type="RefSeq" id="XP_005771191.1">
    <property type="nucleotide sequence ID" value="XM_005771134.1"/>
</dbReference>
<evidence type="ECO:0000313" key="11">
    <source>
        <dbReference type="Proteomes" id="UP000013827"/>
    </source>
</evidence>
<dbReference type="EnsemblProtists" id="EOD18762">
    <property type="protein sequence ID" value="EOD18762"/>
    <property type="gene ID" value="EMIHUDRAFT_102271"/>
</dbReference>
<dbReference type="InterPro" id="IPR047157">
    <property type="entry name" value="PHRF1/Atg35"/>
</dbReference>
<dbReference type="PANTHER" id="PTHR12618:SF20">
    <property type="entry name" value="PHD AND RING FINGER DOMAIN-CONTAINING PROTEIN 1"/>
    <property type="match status" value="1"/>
</dbReference>
<dbReference type="STRING" id="2903.R1C902"/>